<dbReference type="InterPro" id="IPR024990">
    <property type="entry name" value="Apc1"/>
</dbReference>
<dbReference type="PANTHER" id="PTHR12827:SF3">
    <property type="entry name" value="ANAPHASE-PROMOTING COMPLEX SUBUNIT 1"/>
    <property type="match status" value="1"/>
</dbReference>
<evidence type="ECO:0000313" key="11">
    <source>
        <dbReference type="Proteomes" id="UP000694888"/>
    </source>
</evidence>
<organism evidence="11 12">
    <name type="scientific">Aplysia californica</name>
    <name type="common">California sea hare</name>
    <dbReference type="NCBI Taxonomy" id="6500"/>
    <lineage>
        <taxon>Eukaryota</taxon>
        <taxon>Metazoa</taxon>
        <taxon>Spiralia</taxon>
        <taxon>Lophotrochozoa</taxon>
        <taxon>Mollusca</taxon>
        <taxon>Gastropoda</taxon>
        <taxon>Heterobranchia</taxon>
        <taxon>Euthyneura</taxon>
        <taxon>Tectipleura</taxon>
        <taxon>Aplysiida</taxon>
        <taxon>Aplysioidea</taxon>
        <taxon>Aplysiidae</taxon>
        <taxon>Aplysia</taxon>
    </lineage>
</organism>
<evidence type="ECO:0000259" key="7">
    <source>
        <dbReference type="Pfam" id="PF12859"/>
    </source>
</evidence>
<feature type="domain" description="Anaphase-promoting complex subunit 1 N-terminal" evidence="7">
    <location>
        <begin position="62"/>
        <end position="184"/>
    </location>
</feature>
<dbReference type="RefSeq" id="XP_035824384.1">
    <property type="nucleotide sequence ID" value="XM_035968491.1"/>
</dbReference>
<protein>
    <submittedName>
        <fullName evidence="12">Anaphase-promoting complex subunit 1</fullName>
    </submittedName>
</protein>
<dbReference type="Pfam" id="PF12859">
    <property type="entry name" value="ANAPC1"/>
    <property type="match status" value="1"/>
</dbReference>
<dbReference type="Gene3D" id="1.25.10.10">
    <property type="entry name" value="Leucine-rich Repeat Variant"/>
    <property type="match status" value="2"/>
</dbReference>
<evidence type="ECO:0000259" key="9">
    <source>
        <dbReference type="Pfam" id="PF20518"/>
    </source>
</evidence>
<keyword evidence="11" id="KW-1185">Reference proteome</keyword>
<evidence type="ECO:0000256" key="1">
    <source>
        <dbReference type="ARBA" id="ARBA00010547"/>
    </source>
</evidence>
<evidence type="ECO:0000256" key="3">
    <source>
        <dbReference type="ARBA" id="ARBA00022737"/>
    </source>
</evidence>
<keyword evidence="3" id="KW-0677">Repeat</keyword>
<name>A0ABM1VPP2_APLCA</name>
<evidence type="ECO:0000256" key="6">
    <source>
        <dbReference type="SAM" id="MobiDB-lite"/>
    </source>
</evidence>
<evidence type="ECO:0000256" key="5">
    <source>
        <dbReference type="ARBA" id="ARBA00023306"/>
    </source>
</evidence>
<dbReference type="PANTHER" id="PTHR12827">
    <property type="entry name" value="MEIOTIC CHECKPOINT REGULATOR TSG24 FAMILY MEMBER"/>
    <property type="match status" value="1"/>
</dbReference>
<dbReference type="Pfam" id="PF21282">
    <property type="entry name" value="APC1_3rd"/>
    <property type="match status" value="1"/>
</dbReference>
<gene>
    <name evidence="12" type="primary">LOC101850873</name>
</gene>
<dbReference type="Proteomes" id="UP000694888">
    <property type="component" value="Unplaced"/>
</dbReference>
<evidence type="ECO:0000259" key="10">
    <source>
        <dbReference type="Pfam" id="PF21282"/>
    </source>
</evidence>
<accession>A0ABM1VPP2</accession>
<keyword evidence="5" id="KW-0131">Cell cycle</keyword>
<feature type="compositionally biased region" description="Polar residues" evidence="6">
    <location>
        <begin position="695"/>
        <end position="704"/>
    </location>
</feature>
<keyword evidence="4" id="KW-0498">Mitosis</keyword>
<feature type="region of interest" description="Disordered" evidence="6">
    <location>
        <begin position="695"/>
        <end position="720"/>
    </location>
</feature>
<dbReference type="InterPro" id="IPR041221">
    <property type="entry name" value="APC1_C"/>
</dbReference>
<feature type="domain" description="Anaphase-promoting complex subunit 1 middle" evidence="9">
    <location>
        <begin position="681"/>
        <end position="999"/>
    </location>
</feature>
<proteinExistence type="inferred from homology"/>
<evidence type="ECO:0000256" key="4">
    <source>
        <dbReference type="ARBA" id="ARBA00022776"/>
    </source>
</evidence>
<evidence type="ECO:0000259" key="8">
    <source>
        <dbReference type="Pfam" id="PF18122"/>
    </source>
</evidence>
<dbReference type="InterPro" id="IPR048971">
    <property type="entry name" value="Apc1_3rd"/>
</dbReference>
<feature type="domain" description="Anaphase-promoting complex subunit 1 C-terminal" evidence="8">
    <location>
        <begin position="1756"/>
        <end position="1909"/>
    </location>
</feature>
<dbReference type="InterPro" id="IPR046794">
    <property type="entry name" value="Apc1_MidN"/>
</dbReference>
<dbReference type="Pfam" id="PF20518">
    <property type="entry name" value="Apc1_MidN"/>
    <property type="match status" value="1"/>
</dbReference>
<dbReference type="Pfam" id="PF18122">
    <property type="entry name" value="APC1_C"/>
    <property type="match status" value="1"/>
</dbReference>
<comment type="similarity">
    <text evidence="1">Belongs to the APC1 family.</text>
</comment>
<dbReference type="InterPro" id="IPR011989">
    <property type="entry name" value="ARM-like"/>
</dbReference>
<keyword evidence="2" id="KW-0132">Cell division</keyword>
<evidence type="ECO:0000313" key="12">
    <source>
        <dbReference type="RefSeq" id="XP_035824384.1"/>
    </source>
</evidence>
<dbReference type="GeneID" id="101850873"/>
<evidence type="ECO:0000256" key="2">
    <source>
        <dbReference type="ARBA" id="ARBA00022618"/>
    </source>
</evidence>
<sequence>MITCCDTQDFIPFGREYLRRHPGQFQVKRKCNSPVNEQGLPLIKSFKEISLLETTKKEDWVFRQRKGDNVFDEELYARGATVVWSRGGQDSVRKVVKTFTMDGPVLQALWGSFVLSSDENTMDSRSTLGASGKEQHGICVVESSTLSFFVEEGGDYVTPLPFQVSRTWQIKHGLLFERTLTHAERNTPKRNCPSQTVVFSMLHPLDDVAPVITRVSTGGGPPKVSYLTDTNLTLTFTCSDPSLAFTYDSVAGLHSVWRIRKVWGEEINQLSATAEGNSFLHMTPCLGASALNLSSSFSKQHANLSAGAAGLNNSSSFSPLRSFSSKIMSPGGILRASPSAGIMSSKLFFSSGIRRPHSPGMSTANTSALYRFQTPPQRSPNSLLRSPSSLLNTSHGGNESFYGMAAPAIQPCVCLELLWTEGIQQIRDGQLGKASKAFLTEDLCGQRYLCYLVPYKQHLRCLKFEESNDGSQLIFGSLSLLPAKDATPIESQNLLLVLETSGALILYTGTTRVSQVHIPVLPLGSGSLSLLRPMTPMGSPTRGEILTSSRPPSASAMDIRFEDEMKHISPVTAHLEDSTGGAFDSSISGILPVGNSFIQGLRDNMGKKFSVELLSGALCRTELPSMTDSPGISLCLRALKHQLPSQVALQVLARWYTVRNAPGGIGNVPEWAMFTKCILGLMGYDTGKLSLTSKGCTDGSSSPVLKSKKARPSDQGANQDWESLLESDHHSYSYPWQQALSLPHLEPATSGWTPSCPCAINSSALLYPFCPAVLMALHLVYEEMKLSILLQEELSGFAPLVHQIACDLRCWTYTDYYRRDFPELFEKVDDISQITDADLQKMQYPHLYPQQVPTVQGWLTESLNQSHSQQGPMIYIPGVCESVRKIISVYSILLNPEMPAELCVDKCLKKIAPAGHRAPTADTSLSYSMSKSLRMSPGYSQAERLVLTMTELDMTQRDLDCVPIGVSLPLREACLLCRANPPSDWPQSAYDLIGRQDLSELAALDGKVKSFHLPEPVPVEPEEEVEKEEDDGMDCLDEEVLKLRFPKDLRLQEVRRLLQSARPVVISVKQRPEVSDHDFIEEPERVLLNTCVRTMSLPVGRGMFTLHTCQPLLTETLPIPKLCLTGRAPPRNTTVDLTHIDVPANMSVWPQFHNGVAAGLRIADTTQVDSAWIIYNKPKELTNEFAGFLMALGLNGHLPNLSTFNTHEYISEGNELITIAILLGMSAAKRGSMDLTVTKALSCHVSALLPPTSTELNIAHNIRVAAIMGVGLLYQGTGHLPMAEVMLSEIGRPPGPEMENCQDRDSYALSAGLALGLIMFGKGNQMTGLSDLSMADILYHLMVGGHTKQMLWPLRERIYKAPSFLIKEGDSVNVDVTSPGATLALGMIFFDTENSAVSEWLKAPDTQFMLDQVRPDFLCLRTISYGLVNWKSVLPTPAWVDSNIPEIVKKYAFYRPPRGEEGELDPSIDLQTMSQALCSIQGGACLVMALKFAGSANRSAFKTLLDSVRGSMKLLTDAELMEQAGRSTVENCISIKLLALSVVMAGTGDLLTLRLCRALRRRVGPQHHQLAYGNHMCHAMATGLLFLGGGKYSLKTTPDAIGALLCALYPHFPLTSTDNRYHLQAFRHFYVMACEPRLVIPRDVDTHKFCYVPLRIKFKGCDAYKSVSFDTGSPYVIPELSKLEEVQVLGNRYWPITFREDKNWETLRLVLQKGGVLDVKQRAGHLPYMQDPKGYRGLLAKSLMADHSCHFSFKPEVIKSFTSDAKVTALAEFFINSHSIENSSLQELSAAIYQCVTQEAAEAICPHFILKQLSHQCGDRSLNTLGLAQLKLVLTYCSSQHRLVAPANTQNSLLRQEFLLALRCRVEAALDRWANDKPDVVAQYLQADEQTQLHETGSLAHYLVWFSVPSRAELMAPGLSACPPLPVLATMFPRLNIAGVMRLHSILMAAR</sequence>
<reference evidence="12" key="1">
    <citation type="submission" date="2025-08" db="UniProtKB">
        <authorList>
            <consortium name="RefSeq"/>
        </authorList>
    </citation>
    <scope>IDENTIFICATION</scope>
</reference>
<dbReference type="InterPro" id="IPR049255">
    <property type="entry name" value="Apc1_N"/>
</dbReference>
<feature type="domain" description="Anaphase-promoting complex subunit 1 beta-sandwich" evidence="10">
    <location>
        <begin position="1637"/>
        <end position="1722"/>
    </location>
</feature>